<dbReference type="AlphaFoldDB" id="A1S1B1"/>
<reference evidence="2" key="1">
    <citation type="journal article" date="2008" name="J. Bacteriol.">
        <title>Genome sequence of Thermofilum pendens reveals an exceptional loss of biosynthetic pathways without genome reduction.</title>
        <authorList>
            <person name="Anderson I."/>
            <person name="Rodriguez J."/>
            <person name="Susanti D."/>
            <person name="Porat I."/>
            <person name="Reich C."/>
            <person name="Ulrich L.E."/>
            <person name="Elkins J.G."/>
            <person name="Mavromatis K."/>
            <person name="Lykidis A."/>
            <person name="Kim E."/>
            <person name="Thompson L.S."/>
            <person name="Nolan M."/>
            <person name="Land M."/>
            <person name="Copeland A."/>
            <person name="Lapidus A."/>
            <person name="Lucas S."/>
            <person name="Detter C."/>
            <person name="Zhulin I.B."/>
            <person name="Olsen G.J."/>
            <person name="Whitman W."/>
            <person name="Mukhopadhyay B."/>
            <person name="Bristow J."/>
            <person name="Kyrpides N."/>
        </authorList>
    </citation>
    <scope>NUCLEOTIDE SEQUENCE [LARGE SCALE GENOMIC DNA]</scope>
    <source>
        <strain evidence="2">DSM 2475 / Hrk 5</strain>
        <plasmid evidence="2">pTPEN01</plasmid>
    </source>
</reference>
<keyword evidence="2" id="KW-1185">Reference proteome</keyword>
<dbReference type="Proteomes" id="UP000000641">
    <property type="component" value="Plasmid pTPEN01"/>
</dbReference>
<proteinExistence type="predicted"/>
<name>A1S1B1_THEPD</name>
<sequence>MNRKASVPMLGGCIVVHQVYPPSKSVGGKGEAVYFLKCPGGFVEVHEHVTVIRPKGEEEFGYVFRSETEGWYGPGARVLSWVPLWHYLDDITDGKFKKKVHTPEELYSLVEEAYAQWEAEVGV</sequence>
<dbReference type="KEGG" id="tpe:Tpen_1846"/>
<dbReference type="GeneID" id="4600330"/>
<accession>A1S1B1</accession>
<evidence type="ECO:0000313" key="1">
    <source>
        <dbReference type="EMBL" id="ABL79241.1"/>
    </source>
</evidence>
<protein>
    <submittedName>
        <fullName evidence="1">Uncharacterized protein</fullName>
    </submittedName>
</protein>
<evidence type="ECO:0000313" key="2">
    <source>
        <dbReference type="Proteomes" id="UP000000641"/>
    </source>
</evidence>
<organism evidence="1 2">
    <name type="scientific">Thermofilum pendens (strain DSM 2475 / Hrk 5)</name>
    <dbReference type="NCBI Taxonomy" id="368408"/>
    <lineage>
        <taxon>Archaea</taxon>
        <taxon>Thermoproteota</taxon>
        <taxon>Thermoprotei</taxon>
        <taxon>Thermofilales</taxon>
        <taxon>Thermofilaceae</taxon>
        <taxon>Thermofilum</taxon>
    </lineage>
</organism>
<dbReference type="EMBL" id="CP000506">
    <property type="protein sequence ID" value="ABL79241.1"/>
    <property type="molecule type" value="Genomic_DNA"/>
</dbReference>
<dbReference type="EnsemblBacteria" id="ABL79241">
    <property type="protein sequence ID" value="ABL79241"/>
    <property type="gene ID" value="Tpen_1846"/>
</dbReference>
<keyword evidence="1" id="KW-0614">Plasmid</keyword>
<dbReference type="RefSeq" id="WP_011751366.1">
    <property type="nucleotide sequence ID" value="NC_008696.1"/>
</dbReference>
<geneLocation type="plasmid" evidence="1 2">
    <name>pTPEN01</name>
</geneLocation>
<gene>
    <name evidence="1" type="ordered locus">Tpen_1846</name>
</gene>
<dbReference type="HOGENOM" id="CLU_2010219_0_0_2"/>